<dbReference type="InterPro" id="IPR001757">
    <property type="entry name" value="P_typ_ATPase"/>
</dbReference>
<dbReference type="SMART" id="SM00831">
    <property type="entry name" value="Cation_ATPase_N"/>
    <property type="match status" value="1"/>
</dbReference>
<feature type="transmembrane region" description="Helical" evidence="10">
    <location>
        <begin position="652"/>
        <end position="675"/>
    </location>
</feature>
<evidence type="ECO:0000256" key="8">
    <source>
        <dbReference type="ARBA" id="ARBA00022989"/>
    </source>
</evidence>
<dbReference type="OrthoDB" id="8588at2157"/>
<feature type="transmembrane region" description="Helical" evidence="10">
    <location>
        <begin position="687"/>
        <end position="706"/>
    </location>
</feature>
<dbReference type="SUPFAM" id="SSF81653">
    <property type="entry name" value="Calcium ATPase, transduction domain A"/>
    <property type="match status" value="1"/>
</dbReference>
<dbReference type="NCBIfam" id="TIGR01647">
    <property type="entry name" value="ATPase-IIIA_H"/>
    <property type="match status" value="1"/>
</dbReference>
<feature type="transmembrane region" description="Helical" evidence="10">
    <location>
        <begin position="246"/>
        <end position="271"/>
    </location>
</feature>
<evidence type="ECO:0000256" key="7">
    <source>
        <dbReference type="ARBA" id="ARBA00022967"/>
    </source>
</evidence>
<evidence type="ECO:0000313" key="12">
    <source>
        <dbReference type="EMBL" id="BAI62540.1"/>
    </source>
</evidence>
<accession>D1Z1G8</accession>
<dbReference type="PRINTS" id="PR00120">
    <property type="entry name" value="HATPASE"/>
</dbReference>
<dbReference type="STRING" id="304371.MCP_2468"/>
<dbReference type="InterPro" id="IPR044492">
    <property type="entry name" value="P_typ_ATPase_HD_dom"/>
</dbReference>
<evidence type="ECO:0000256" key="6">
    <source>
        <dbReference type="ARBA" id="ARBA00022840"/>
    </source>
</evidence>
<dbReference type="InterPro" id="IPR059000">
    <property type="entry name" value="ATPase_P-type_domA"/>
</dbReference>
<dbReference type="KEGG" id="mpd:MCP_2468"/>
<comment type="subcellular location">
    <subcellularLocation>
        <location evidence="1">Membrane</location>
        <topology evidence="1">Multi-pass membrane protein</topology>
    </subcellularLocation>
</comment>
<reference evidence="12 13" key="1">
    <citation type="journal article" date="2007" name="Appl. Environ. Microbiol.">
        <title>Isolation of key methanogens for global methane emission from rice paddy fields: a novel isolate affiliated with the clone cluster rice cluster I.</title>
        <authorList>
            <person name="Sakai S."/>
            <person name="Imachi H."/>
            <person name="Sekiguchi Y."/>
            <person name="Ohashi A."/>
            <person name="Harada H."/>
            <person name="Kamagata Y."/>
        </authorList>
    </citation>
    <scope>NUCLEOTIDE SEQUENCE [LARGE SCALE GENOMIC DNA]</scope>
    <source>
        <strain evidence="13">DSM 17711 / JCM 13418 / NBRC 101707 / SANAE</strain>
    </source>
</reference>
<reference evidence="12 13" key="2">
    <citation type="journal article" date="2008" name="Int. J. Syst. Evol. Microbiol.">
        <title>Methanocella paludicola gen. nov., sp. nov., a methane-producing archaeon, the first isolate of the lineage 'Rice Cluster I', and proposal of the new archaeal order Methanocellales ord. nov.</title>
        <authorList>
            <person name="Sakai S."/>
            <person name="Imachi H."/>
            <person name="Hanada S."/>
            <person name="Ohashi A."/>
            <person name="Harada H."/>
            <person name="Kamagata Y."/>
        </authorList>
    </citation>
    <scope>NUCLEOTIDE SEQUENCE [LARGE SCALE GENOMIC DNA]</scope>
    <source>
        <strain evidence="13">DSM 17711 / JCM 13418 / NBRC 101707 / SANAE</strain>
    </source>
</reference>
<dbReference type="GO" id="GO:0005524">
    <property type="term" value="F:ATP binding"/>
    <property type="evidence" value="ECO:0007669"/>
    <property type="project" value="UniProtKB-KW"/>
</dbReference>
<evidence type="ECO:0000256" key="5">
    <source>
        <dbReference type="ARBA" id="ARBA00022741"/>
    </source>
</evidence>
<dbReference type="InterPro" id="IPR023214">
    <property type="entry name" value="HAD_sf"/>
</dbReference>
<dbReference type="Pfam" id="PF00690">
    <property type="entry name" value="Cation_ATPase_N"/>
    <property type="match status" value="1"/>
</dbReference>
<keyword evidence="6" id="KW-0067">ATP-binding</keyword>
<name>D1Z1G8_METPS</name>
<dbReference type="Gene3D" id="3.40.50.1000">
    <property type="entry name" value="HAD superfamily/HAD-like"/>
    <property type="match status" value="1"/>
</dbReference>
<dbReference type="eggNOG" id="arCOG01578">
    <property type="taxonomic scope" value="Archaea"/>
</dbReference>
<dbReference type="InterPro" id="IPR004014">
    <property type="entry name" value="ATPase_P-typ_cation-transptr_N"/>
</dbReference>
<dbReference type="SUPFAM" id="SSF81665">
    <property type="entry name" value="Calcium ATPase, transmembrane domain M"/>
    <property type="match status" value="1"/>
</dbReference>
<dbReference type="Pfam" id="PF00702">
    <property type="entry name" value="Hydrolase"/>
    <property type="match status" value="1"/>
</dbReference>
<gene>
    <name evidence="12" type="ordered locus">MCP_2468</name>
</gene>
<sequence length="780" mass="84374">MQKQDISLEANVDVEDLSEAEARARLDKNGYNEILEEPSGPFRGILKRLWGPIPWTLEAALILEVALGKIVEASVIAVLLLFSAIVGETQELRAHTAVDFLRHRLQVSARVRRDGRWRFLPARELVSGDLVHIKLGDIVPADCIIRNGAVEVDQSVLTGESVSVSRSNDETIYSGSTVLRGEAIATVTATGSGTSYGRTAELVRTAESPGHLQKLMFTVVRYLATVDLVLAVVLVGVALWNNSDLLPLLPFLVVLVIATVPVSMPASFTVANALEARTLAKEGVLITGLTAIQEAATMEVLCVDKTGTLTQNRPEIAAIIPFPGELEEEVLAYAAACCDEATQNPLDIAILHELEHRSIQPLSRHRIVPFDPATKRSESYVNRDGQTFQVMLGSPPIVEQFADPRPEFKDQVEELAASGARVLAVAAGPEGHLSLRGLVALADLPREDAAALVKAIQGLGIRVLMVTGDTSATARAVSHKVNLGDRIGDLNVALNNPLEYDGFANVYPEDKFRIVQALQKLHLTTGMTGDGINDAPALKQAEVGIAVSSASDVAKASAKVVMTSPGLQDIVKIIYGGRYVYRRMLTWTITKIARTVELAVLLTLGYIATGFFVTPLSLIIIIIVLNDIVTITLGTDRAWASPVPERWDVRDIAKIAGILAAGWLVLAFFILWIGLNVLKLPVPQIQTLMFVYLIFSAQTTIYITRVRDHLWSFLPSRYVIATTVGNVVVASALAILGILMAAVPVIYLIGVLGAVLAATFLLDEVKIWFYQSTGILGKVK</sequence>
<evidence type="ECO:0000256" key="9">
    <source>
        <dbReference type="ARBA" id="ARBA00023136"/>
    </source>
</evidence>
<evidence type="ECO:0000256" key="3">
    <source>
        <dbReference type="ARBA" id="ARBA00022553"/>
    </source>
</evidence>
<organism evidence="12 13">
    <name type="scientific">Methanocella paludicola (strain DSM 17711 / JCM 13418 / NBRC 101707 / SANAE)</name>
    <dbReference type="NCBI Taxonomy" id="304371"/>
    <lineage>
        <taxon>Archaea</taxon>
        <taxon>Methanobacteriati</taxon>
        <taxon>Methanobacteriota</taxon>
        <taxon>Stenosarchaea group</taxon>
        <taxon>Methanomicrobia</taxon>
        <taxon>Methanocellales</taxon>
        <taxon>Methanocellaceae</taxon>
        <taxon>Methanocella</taxon>
    </lineage>
</organism>
<dbReference type="GeneID" id="8682814"/>
<dbReference type="SUPFAM" id="SSF56784">
    <property type="entry name" value="HAD-like"/>
    <property type="match status" value="1"/>
</dbReference>
<dbReference type="GO" id="GO:0008553">
    <property type="term" value="F:P-type proton-exporting transporter activity"/>
    <property type="evidence" value="ECO:0007669"/>
    <property type="project" value="InterPro"/>
</dbReference>
<proteinExistence type="inferred from homology"/>
<evidence type="ECO:0000259" key="11">
    <source>
        <dbReference type="SMART" id="SM00831"/>
    </source>
</evidence>
<dbReference type="GO" id="GO:0120029">
    <property type="term" value="P:proton export across plasma membrane"/>
    <property type="evidence" value="ECO:0007669"/>
    <property type="project" value="InterPro"/>
</dbReference>
<protein>
    <submittedName>
        <fullName evidence="12">P-type ATPase</fullName>
    </submittedName>
</protein>
<keyword evidence="3" id="KW-0597">Phosphoprotein</keyword>
<feature type="transmembrane region" description="Helical" evidence="10">
    <location>
        <begin position="718"/>
        <end position="739"/>
    </location>
</feature>
<dbReference type="SFLD" id="SFLDG00002">
    <property type="entry name" value="C1.7:_P-type_atpase_like"/>
    <property type="match status" value="1"/>
</dbReference>
<dbReference type="InterPro" id="IPR036412">
    <property type="entry name" value="HAD-like_sf"/>
</dbReference>
<dbReference type="GO" id="GO:0016887">
    <property type="term" value="F:ATP hydrolysis activity"/>
    <property type="evidence" value="ECO:0007669"/>
    <property type="project" value="InterPro"/>
</dbReference>
<keyword evidence="4 10" id="KW-0812">Transmembrane</keyword>
<dbReference type="InterPro" id="IPR018303">
    <property type="entry name" value="ATPase_P-typ_P_site"/>
</dbReference>
<evidence type="ECO:0000256" key="1">
    <source>
        <dbReference type="ARBA" id="ARBA00004141"/>
    </source>
</evidence>
<keyword evidence="13" id="KW-1185">Reference proteome</keyword>
<dbReference type="Gene3D" id="1.20.1110.10">
    <property type="entry name" value="Calcium-transporting ATPase, transmembrane domain"/>
    <property type="match status" value="1"/>
</dbReference>
<dbReference type="SFLD" id="SFLDF00027">
    <property type="entry name" value="p-type_atpase"/>
    <property type="match status" value="1"/>
</dbReference>
<keyword evidence="9 10" id="KW-0472">Membrane</keyword>
<dbReference type="PANTHER" id="PTHR42861">
    <property type="entry name" value="CALCIUM-TRANSPORTING ATPASE"/>
    <property type="match status" value="1"/>
</dbReference>
<dbReference type="Proteomes" id="UP000001882">
    <property type="component" value="Chromosome"/>
</dbReference>
<feature type="domain" description="Cation-transporting P-type ATPase N-terminal" evidence="11">
    <location>
        <begin position="2"/>
        <end position="69"/>
    </location>
</feature>
<dbReference type="InterPro" id="IPR008250">
    <property type="entry name" value="ATPase_P-typ_transduc_dom_A_sf"/>
</dbReference>
<dbReference type="PROSITE" id="PS00154">
    <property type="entry name" value="ATPASE_E1_E2"/>
    <property type="match status" value="1"/>
</dbReference>
<dbReference type="RefSeq" id="WP_012901214.1">
    <property type="nucleotide sequence ID" value="NC_013665.1"/>
</dbReference>
<dbReference type="AlphaFoldDB" id="D1Z1G8"/>
<dbReference type="Gene3D" id="3.40.1110.10">
    <property type="entry name" value="Calcium-transporting ATPase, cytoplasmic domain N"/>
    <property type="match status" value="1"/>
</dbReference>
<dbReference type="InterPro" id="IPR006534">
    <property type="entry name" value="P-type_ATPase_IIIA"/>
</dbReference>
<keyword evidence="5" id="KW-0547">Nucleotide-binding</keyword>
<keyword evidence="8 10" id="KW-1133">Transmembrane helix</keyword>
<dbReference type="InParanoid" id="D1Z1G8"/>
<dbReference type="PRINTS" id="PR00119">
    <property type="entry name" value="CATATPASE"/>
</dbReference>
<dbReference type="InterPro" id="IPR023299">
    <property type="entry name" value="ATPase_P-typ_cyto_dom_N"/>
</dbReference>
<evidence type="ECO:0000256" key="4">
    <source>
        <dbReference type="ARBA" id="ARBA00022692"/>
    </source>
</evidence>
<dbReference type="SFLD" id="SFLDS00003">
    <property type="entry name" value="Haloacid_Dehalogenase"/>
    <property type="match status" value="1"/>
</dbReference>
<dbReference type="PATRIC" id="fig|304371.9.peg.2516"/>
<dbReference type="InterPro" id="IPR023298">
    <property type="entry name" value="ATPase_P-typ_TM_dom_sf"/>
</dbReference>
<keyword evidence="7" id="KW-1278">Translocase</keyword>
<dbReference type="Pfam" id="PF00122">
    <property type="entry name" value="E1-E2_ATPase"/>
    <property type="match status" value="1"/>
</dbReference>
<dbReference type="GO" id="GO:0016020">
    <property type="term" value="C:membrane"/>
    <property type="evidence" value="ECO:0007669"/>
    <property type="project" value="UniProtKB-SubCell"/>
</dbReference>
<dbReference type="NCBIfam" id="TIGR01494">
    <property type="entry name" value="ATPase_P-type"/>
    <property type="match status" value="2"/>
</dbReference>
<reference evidence="13" key="3">
    <citation type="journal article" date="2011" name="PLoS ONE">
        <title>Genome sequence of a mesophilic hydrogenotrophic methanogen Methanocella paludicola, the first cultivated representative of the order Methanocellales.</title>
        <authorList>
            <person name="Sakai S."/>
            <person name="Takaki Y."/>
            <person name="Shimamura S."/>
            <person name="Sekine M."/>
            <person name="Tajima T."/>
            <person name="Kosugi H."/>
            <person name="Ichikawa N."/>
            <person name="Tasumi E."/>
            <person name="Hiraki A.T."/>
            <person name="Shimizu A."/>
            <person name="Kato Y."/>
            <person name="Nishiko R."/>
            <person name="Mori K."/>
            <person name="Fujita N."/>
            <person name="Imachi H."/>
            <person name="Takai K."/>
        </authorList>
    </citation>
    <scope>NUCLEOTIDE SEQUENCE [LARGE SCALE GENOMIC DNA]</scope>
    <source>
        <strain evidence="13">DSM 17711 / JCM 13418 / NBRC 101707 / SANAE</strain>
    </source>
</reference>
<dbReference type="FunFam" id="2.70.150.10:FF:000042">
    <property type="entry name" value="Plasma membrane ATPase"/>
    <property type="match status" value="1"/>
</dbReference>
<dbReference type="EMBL" id="AP011532">
    <property type="protein sequence ID" value="BAI62540.1"/>
    <property type="molecule type" value="Genomic_DNA"/>
</dbReference>
<evidence type="ECO:0000256" key="10">
    <source>
        <dbReference type="SAM" id="Phobius"/>
    </source>
</evidence>
<feature type="transmembrane region" description="Helical" evidence="10">
    <location>
        <begin position="219"/>
        <end position="240"/>
    </location>
</feature>
<feature type="transmembrane region" description="Helical" evidence="10">
    <location>
        <begin position="745"/>
        <end position="762"/>
    </location>
</feature>
<comment type="similarity">
    <text evidence="2">Belongs to the cation transport ATPase (P-type) (TC 3.A.3) family. Type IIIA subfamily.</text>
</comment>
<evidence type="ECO:0000256" key="2">
    <source>
        <dbReference type="ARBA" id="ARBA00008804"/>
    </source>
</evidence>
<dbReference type="Gene3D" id="2.70.150.10">
    <property type="entry name" value="Calcium-transporting ATPase, cytoplasmic transduction domain A"/>
    <property type="match status" value="1"/>
</dbReference>
<evidence type="ECO:0000313" key="13">
    <source>
        <dbReference type="Proteomes" id="UP000001882"/>
    </source>
</evidence>